<keyword evidence="6" id="KW-0255">Endonuclease</keyword>
<dbReference type="PROSITE" id="PS50878">
    <property type="entry name" value="RT_POL"/>
    <property type="match status" value="1"/>
</dbReference>
<dbReference type="InterPro" id="IPR043128">
    <property type="entry name" value="Rev_trsase/Diguanyl_cyclase"/>
</dbReference>
<sequence length="322" mass="36588">MPFGLKHAPQMYQHLVDNALYGFLKISRSGDLGSTMDVFQAGPADDPDRPSVFERRSYIDDIMVATESWGQMCQKVEDLREAYEKWNLSISVRKSFWGMSKVDYLGHRVSTEGLEANPEELKSLTDLPFPGSLRSMQSFLGSQNYYGRFIEDYAMYTSVLYELREVEFAELKRPEFPTASDSDPPGPQSAIPFDERWIRAYKAFATLKTKIATTPILRHFDETKTPVVIVYASDLGISASFMQEHNGIHHPIAFASCTLKTNELNYNVTEKEVLALLRIVGLFYNLLVGREIRVMTRHSTLTWLFKSAGLQGRLGQWSALLA</sequence>
<evidence type="ECO:0000256" key="4">
    <source>
        <dbReference type="ARBA" id="ARBA00022722"/>
    </source>
</evidence>
<dbReference type="GO" id="GO:0004519">
    <property type="term" value="F:endonuclease activity"/>
    <property type="evidence" value="ECO:0007669"/>
    <property type="project" value="UniProtKB-KW"/>
</dbReference>
<proteinExistence type="predicted"/>
<keyword evidence="8 10" id="KW-0695">RNA-directed DNA polymerase</keyword>
<dbReference type="GO" id="GO:0006508">
    <property type="term" value="P:proteolysis"/>
    <property type="evidence" value="ECO:0007669"/>
    <property type="project" value="UniProtKB-KW"/>
</dbReference>
<dbReference type="EMBL" id="NBNE01009476">
    <property type="protein sequence ID" value="OWY98372.1"/>
    <property type="molecule type" value="Genomic_DNA"/>
</dbReference>
<dbReference type="InterPro" id="IPR043502">
    <property type="entry name" value="DNA/RNA_pol_sf"/>
</dbReference>
<dbReference type="STRING" id="4795.A0A225UZF2"/>
<evidence type="ECO:0000313" key="11">
    <source>
        <dbReference type="Proteomes" id="UP000198211"/>
    </source>
</evidence>
<evidence type="ECO:0000256" key="7">
    <source>
        <dbReference type="ARBA" id="ARBA00022801"/>
    </source>
</evidence>
<dbReference type="Pfam" id="PF00078">
    <property type="entry name" value="RVT_1"/>
    <property type="match status" value="1"/>
</dbReference>
<dbReference type="Gene3D" id="3.30.70.270">
    <property type="match status" value="2"/>
</dbReference>
<keyword evidence="5" id="KW-0064">Aspartyl protease</keyword>
<accession>A0A225UZF2</accession>
<keyword evidence="7" id="KW-0378">Hydrolase</keyword>
<keyword evidence="2" id="KW-0808">Transferase</keyword>
<evidence type="ECO:0000256" key="5">
    <source>
        <dbReference type="ARBA" id="ARBA00022750"/>
    </source>
</evidence>
<keyword evidence="3" id="KW-0548">Nucleotidyltransferase</keyword>
<organism evidence="10 11">
    <name type="scientific">Phytophthora megakarya</name>
    <dbReference type="NCBI Taxonomy" id="4795"/>
    <lineage>
        <taxon>Eukaryota</taxon>
        <taxon>Sar</taxon>
        <taxon>Stramenopiles</taxon>
        <taxon>Oomycota</taxon>
        <taxon>Peronosporomycetes</taxon>
        <taxon>Peronosporales</taxon>
        <taxon>Peronosporaceae</taxon>
        <taxon>Phytophthora</taxon>
    </lineage>
</organism>
<dbReference type="OrthoDB" id="3341476at2759"/>
<protein>
    <submittedName>
        <fullName evidence="10">Reverse transcriptase</fullName>
    </submittedName>
</protein>
<dbReference type="PANTHER" id="PTHR33064:SF37">
    <property type="entry name" value="RIBONUCLEASE H"/>
    <property type="match status" value="1"/>
</dbReference>
<dbReference type="Pfam" id="PF17917">
    <property type="entry name" value="RT_RNaseH"/>
    <property type="match status" value="1"/>
</dbReference>
<keyword evidence="11" id="KW-1185">Reference proteome</keyword>
<comment type="caution">
    <text evidence="10">The sequence shown here is derived from an EMBL/GenBank/DDBJ whole genome shotgun (WGS) entry which is preliminary data.</text>
</comment>
<gene>
    <name evidence="10" type="ORF">PHMEG_00030880</name>
</gene>
<dbReference type="InterPro" id="IPR000477">
    <property type="entry name" value="RT_dom"/>
</dbReference>
<reference evidence="11" key="1">
    <citation type="submission" date="2017-03" db="EMBL/GenBank/DDBJ databases">
        <title>Phytopthora megakarya and P. palmivora, two closely related causual agents of cacao black pod achieved similar genome size and gene model numbers by different mechanisms.</title>
        <authorList>
            <person name="Ali S."/>
            <person name="Shao J."/>
            <person name="Larry D.J."/>
            <person name="Kronmiller B."/>
            <person name="Shen D."/>
            <person name="Strem M.D."/>
            <person name="Melnick R.L."/>
            <person name="Guiltinan M.J."/>
            <person name="Tyler B.M."/>
            <person name="Meinhardt L.W."/>
            <person name="Bailey B.A."/>
        </authorList>
    </citation>
    <scope>NUCLEOTIDE SEQUENCE [LARGE SCALE GENOMIC DNA]</scope>
    <source>
        <strain evidence="11">zdho120</strain>
    </source>
</reference>
<dbReference type="GO" id="GO:0004190">
    <property type="term" value="F:aspartic-type endopeptidase activity"/>
    <property type="evidence" value="ECO:0007669"/>
    <property type="project" value="UniProtKB-KW"/>
</dbReference>
<dbReference type="InterPro" id="IPR051320">
    <property type="entry name" value="Viral_Replic_Matur_Polypro"/>
</dbReference>
<dbReference type="InterPro" id="IPR041373">
    <property type="entry name" value="RT_RNaseH"/>
</dbReference>
<evidence type="ECO:0000256" key="3">
    <source>
        <dbReference type="ARBA" id="ARBA00022695"/>
    </source>
</evidence>
<evidence type="ECO:0000256" key="2">
    <source>
        <dbReference type="ARBA" id="ARBA00022679"/>
    </source>
</evidence>
<name>A0A225UZF2_9STRA</name>
<evidence type="ECO:0000256" key="6">
    <source>
        <dbReference type="ARBA" id="ARBA00022759"/>
    </source>
</evidence>
<evidence type="ECO:0000259" key="9">
    <source>
        <dbReference type="PROSITE" id="PS50878"/>
    </source>
</evidence>
<keyword evidence="4" id="KW-0540">Nuclease</keyword>
<dbReference type="AlphaFoldDB" id="A0A225UZF2"/>
<keyword evidence="1" id="KW-0645">Protease</keyword>
<evidence type="ECO:0000313" key="10">
    <source>
        <dbReference type="EMBL" id="OWY98372.1"/>
    </source>
</evidence>
<dbReference type="GO" id="GO:0003964">
    <property type="term" value="F:RNA-directed DNA polymerase activity"/>
    <property type="evidence" value="ECO:0007669"/>
    <property type="project" value="UniProtKB-KW"/>
</dbReference>
<dbReference type="PANTHER" id="PTHR33064">
    <property type="entry name" value="POL PROTEIN"/>
    <property type="match status" value="1"/>
</dbReference>
<dbReference type="SUPFAM" id="SSF56672">
    <property type="entry name" value="DNA/RNA polymerases"/>
    <property type="match status" value="1"/>
</dbReference>
<evidence type="ECO:0000256" key="1">
    <source>
        <dbReference type="ARBA" id="ARBA00022670"/>
    </source>
</evidence>
<feature type="domain" description="Reverse transcriptase" evidence="9">
    <location>
        <begin position="1"/>
        <end position="109"/>
    </location>
</feature>
<evidence type="ECO:0000256" key="8">
    <source>
        <dbReference type="ARBA" id="ARBA00022918"/>
    </source>
</evidence>
<dbReference type="Proteomes" id="UP000198211">
    <property type="component" value="Unassembled WGS sequence"/>
</dbReference>